<dbReference type="AlphaFoldDB" id="A0A9N9NEH6"/>
<evidence type="ECO:0000313" key="1">
    <source>
        <dbReference type="EMBL" id="CAG8724852.1"/>
    </source>
</evidence>
<feature type="non-terminal residue" evidence="1">
    <location>
        <position position="1"/>
    </location>
</feature>
<dbReference type="SUPFAM" id="SSF56112">
    <property type="entry name" value="Protein kinase-like (PK-like)"/>
    <property type="match status" value="1"/>
</dbReference>
<dbReference type="Gene3D" id="1.10.510.10">
    <property type="entry name" value="Transferase(Phosphotransferase) domain 1"/>
    <property type="match status" value="1"/>
</dbReference>
<sequence>QTINGDVNMELIAKSDIPRLLRNLIIRCLDVNPDNRPTCEELIDVFTQVKSRKAGYYIDELSELYRQIQKIESSNN</sequence>
<reference evidence="1" key="1">
    <citation type="submission" date="2021-06" db="EMBL/GenBank/DDBJ databases">
        <authorList>
            <person name="Kallberg Y."/>
            <person name="Tangrot J."/>
            <person name="Rosling A."/>
        </authorList>
    </citation>
    <scope>NUCLEOTIDE SEQUENCE</scope>
    <source>
        <strain evidence="1">CL551</strain>
    </source>
</reference>
<comment type="caution">
    <text evidence="1">The sequence shown here is derived from an EMBL/GenBank/DDBJ whole genome shotgun (WGS) entry which is preliminary data.</text>
</comment>
<organism evidence="1 2">
    <name type="scientific">Acaulospora morrowiae</name>
    <dbReference type="NCBI Taxonomy" id="94023"/>
    <lineage>
        <taxon>Eukaryota</taxon>
        <taxon>Fungi</taxon>
        <taxon>Fungi incertae sedis</taxon>
        <taxon>Mucoromycota</taxon>
        <taxon>Glomeromycotina</taxon>
        <taxon>Glomeromycetes</taxon>
        <taxon>Diversisporales</taxon>
        <taxon>Acaulosporaceae</taxon>
        <taxon>Acaulospora</taxon>
    </lineage>
</organism>
<dbReference type="InterPro" id="IPR011009">
    <property type="entry name" value="Kinase-like_dom_sf"/>
</dbReference>
<keyword evidence="2" id="KW-1185">Reference proteome</keyword>
<name>A0A9N9NEH6_9GLOM</name>
<gene>
    <name evidence="1" type="ORF">AMORRO_LOCUS13585</name>
</gene>
<proteinExistence type="predicted"/>
<dbReference type="OrthoDB" id="2447167at2759"/>
<evidence type="ECO:0000313" key="2">
    <source>
        <dbReference type="Proteomes" id="UP000789342"/>
    </source>
</evidence>
<dbReference type="Proteomes" id="UP000789342">
    <property type="component" value="Unassembled WGS sequence"/>
</dbReference>
<protein>
    <submittedName>
        <fullName evidence="1">9004_t:CDS:1</fullName>
    </submittedName>
</protein>
<accession>A0A9N9NEH6</accession>
<dbReference type="EMBL" id="CAJVPV010023826">
    <property type="protein sequence ID" value="CAG8724852.1"/>
    <property type="molecule type" value="Genomic_DNA"/>
</dbReference>